<name>A0A8R1HLZ7_CAEJA</name>
<keyword evidence="1" id="KW-0812">Transmembrane</keyword>
<feature type="transmembrane region" description="Helical" evidence="1">
    <location>
        <begin position="48"/>
        <end position="68"/>
    </location>
</feature>
<evidence type="ECO:0000313" key="3">
    <source>
        <dbReference type="Proteomes" id="UP000005237"/>
    </source>
</evidence>
<dbReference type="EnsemblMetazoa" id="CJA05629.1">
    <property type="protein sequence ID" value="CJA05629.1"/>
    <property type="gene ID" value="WBGene00124833"/>
</dbReference>
<dbReference type="EnsemblMetazoa" id="CJA05629.2">
    <property type="protein sequence ID" value="CJA05629.2"/>
    <property type="gene ID" value="WBGene00124833"/>
</dbReference>
<keyword evidence="1" id="KW-1133">Transmembrane helix</keyword>
<keyword evidence="3" id="KW-1185">Reference proteome</keyword>
<accession>A0A8R1HLZ7</accession>
<dbReference type="InterPro" id="IPR035321">
    <property type="entry name" value="DUF5373"/>
</dbReference>
<dbReference type="Proteomes" id="UP000005237">
    <property type="component" value="Unassembled WGS sequence"/>
</dbReference>
<feature type="transmembrane region" description="Helical" evidence="1">
    <location>
        <begin position="7"/>
        <end position="28"/>
    </location>
</feature>
<dbReference type="AlphaFoldDB" id="A0A8R1HLZ7"/>
<dbReference type="Pfam" id="PF17343">
    <property type="entry name" value="DUF5373"/>
    <property type="match status" value="1"/>
</dbReference>
<reference evidence="2" key="2">
    <citation type="submission" date="2022-06" db="UniProtKB">
        <authorList>
            <consortium name="EnsemblMetazoa"/>
        </authorList>
    </citation>
    <scope>IDENTIFICATION</scope>
    <source>
        <strain evidence="2">DF5081</strain>
    </source>
</reference>
<proteinExistence type="predicted"/>
<organism evidence="2 3">
    <name type="scientific">Caenorhabditis japonica</name>
    <dbReference type="NCBI Taxonomy" id="281687"/>
    <lineage>
        <taxon>Eukaryota</taxon>
        <taxon>Metazoa</taxon>
        <taxon>Ecdysozoa</taxon>
        <taxon>Nematoda</taxon>
        <taxon>Chromadorea</taxon>
        <taxon>Rhabditida</taxon>
        <taxon>Rhabditina</taxon>
        <taxon>Rhabditomorpha</taxon>
        <taxon>Rhabditoidea</taxon>
        <taxon>Rhabditidae</taxon>
        <taxon>Peloderinae</taxon>
        <taxon>Caenorhabditis</taxon>
    </lineage>
</organism>
<sequence>MQVHFCAILFALVMTLFGFGITGALYLYTLIKSKDGRFGDDGELNRLIANFIILVSLLFYIWMCYKLVKAVKRKTVHLPEFDTTQGLYQFNRDAYDGVETVTLNYQ</sequence>
<evidence type="ECO:0000256" key="1">
    <source>
        <dbReference type="SAM" id="Phobius"/>
    </source>
</evidence>
<reference evidence="3" key="1">
    <citation type="submission" date="2010-08" db="EMBL/GenBank/DDBJ databases">
        <authorList>
            <consortium name="Caenorhabditis japonica Sequencing Consortium"/>
            <person name="Wilson R.K."/>
        </authorList>
    </citation>
    <scope>NUCLEOTIDE SEQUENCE [LARGE SCALE GENOMIC DNA]</scope>
    <source>
        <strain evidence="3">DF5081</strain>
    </source>
</reference>
<protein>
    <submittedName>
        <fullName evidence="2">Uncharacterized protein</fullName>
    </submittedName>
</protein>
<keyword evidence="1" id="KW-0472">Membrane</keyword>
<evidence type="ECO:0000313" key="2">
    <source>
        <dbReference type="EnsemblMetazoa" id="CJA05629.2"/>
    </source>
</evidence>